<comment type="caution">
    <text evidence="1">The sequence shown here is derived from an EMBL/GenBank/DDBJ whole genome shotgun (WGS) entry which is preliminary data.</text>
</comment>
<accession>A0AAW0DLQ8</accession>
<gene>
    <name evidence="1" type="ORF">VNI00_004596</name>
</gene>
<evidence type="ECO:0000313" key="1">
    <source>
        <dbReference type="EMBL" id="KAK7051617.1"/>
    </source>
</evidence>
<reference evidence="1 2" key="1">
    <citation type="submission" date="2024-01" db="EMBL/GenBank/DDBJ databases">
        <title>A draft genome for a cacao thread blight-causing isolate of Paramarasmius palmivorus.</title>
        <authorList>
            <person name="Baruah I.K."/>
            <person name="Bukari Y."/>
            <person name="Amoako-Attah I."/>
            <person name="Meinhardt L.W."/>
            <person name="Bailey B.A."/>
            <person name="Cohen S.P."/>
        </authorList>
    </citation>
    <scope>NUCLEOTIDE SEQUENCE [LARGE SCALE GENOMIC DNA]</scope>
    <source>
        <strain evidence="1 2">GH-12</strain>
    </source>
</reference>
<organism evidence="1 2">
    <name type="scientific">Paramarasmius palmivorus</name>
    <dbReference type="NCBI Taxonomy" id="297713"/>
    <lineage>
        <taxon>Eukaryota</taxon>
        <taxon>Fungi</taxon>
        <taxon>Dikarya</taxon>
        <taxon>Basidiomycota</taxon>
        <taxon>Agaricomycotina</taxon>
        <taxon>Agaricomycetes</taxon>
        <taxon>Agaricomycetidae</taxon>
        <taxon>Agaricales</taxon>
        <taxon>Marasmiineae</taxon>
        <taxon>Marasmiaceae</taxon>
        <taxon>Paramarasmius</taxon>
    </lineage>
</organism>
<name>A0AAW0DLQ8_9AGAR</name>
<sequence>MHLQTSQFLTEERNIARLEALSQVLDLPSRVDTLYLSIPHAFMDKVASRAIRPAPSLQRLVLMSNGYDFPRDFLGGVAPLLTTLYLRHCGLAVDSPLLYNIISLNIEGHAQGSNFAARLCEVLRLMPSLEYLDIHDIYPNPPADTAIASLPKLRKLNLRCIFPSCTAMLEHISFPATTFVQIDIANPSLLDIDEEDLSSMWTSVARILAPDFHPEGQRIVRTVAAEGDGEFRATSFTLMMWELKVSNTSTPLPSPNLLVMLDWTDREENALANPVFFEEVFQAAFSALPLPHLETLHLGCFPKEAMSKFGLFKRALRPHLWSSTLQTLILHVEHCVEYLPAMLVHQPDNGPLPLPALETLLFTSVKFDRRIVERLVRSLRTRSDQGVKLRKVIMDGGCANEAGRAMYSFREAVEHVEWSFSSQELDYSADEYSDTDSDSGSSA</sequence>
<keyword evidence="2" id="KW-1185">Reference proteome</keyword>
<dbReference type="AlphaFoldDB" id="A0AAW0DLQ8"/>
<dbReference type="EMBL" id="JAYKXP010000012">
    <property type="protein sequence ID" value="KAK7051617.1"/>
    <property type="molecule type" value="Genomic_DNA"/>
</dbReference>
<dbReference type="InterPro" id="IPR032675">
    <property type="entry name" value="LRR_dom_sf"/>
</dbReference>
<evidence type="ECO:0000313" key="2">
    <source>
        <dbReference type="Proteomes" id="UP001383192"/>
    </source>
</evidence>
<protein>
    <submittedName>
        <fullName evidence="1">Uncharacterized protein</fullName>
    </submittedName>
</protein>
<dbReference type="Proteomes" id="UP001383192">
    <property type="component" value="Unassembled WGS sequence"/>
</dbReference>
<dbReference type="SUPFAM" id="SSF52047">
    <property type="entry name" value="RNI-like"/>
    <property type="match status" value="1"/>
</dbReference>
<dbReference type="Gene3D" id="3.80.10.10">
    <property type="entry name" value="Ribonuclease Inhibitor"/>
    <property type="match status" value="1"/>
</dbReference>
<proteinExistence type="predicted"/>